<dbReference type="PROSITE" id="PS50111">
    <property type="entry name" value="CHEMOTAXIS_TRANSDUC_2"/>
    <property type="match status" value="1"/>
</dbReference>
<dbReference type="OrthoDB" id="2489132at2"/>
<evidence type="ECO:0000256" key="8">
    <source>
        <dbReference type="SAM" id="Phobius"/>
    </source>
</evidence>
<evidence type="ECO:0000256" key="4">
    <source>
        <dbReference type="ARBA" id="ARBA00023224"/>
    </source>
</evidence>
<feature type="transmembrane region" description="Helical" evidence="8">
    <location>
        <begin position="48"/>
        <end position="70"/>
    </location>
</feature>
<dbReference type="SMART" id="SM00304">
    <property type="entry name" value="HAMP"/>
    <property type="match status" value="1"/>
</dbReference>
<dbReference type="AlphaFoldDB" id="A0A1E5LGV8"/>
<comment type="caution">
    <text evidence="11">The sequence shown here is derived from an EMBL/GenBank/DDBJ whole genome shotgun (WGS) entry which is preliminary data.</text>
</comment>
<dbReference type="Pfam" id="PF00672">
    <property type="entry name" value="HAMP"/>
    <property type="match status" value="1"/>
</dbReference>
<keyword evidence="7" id="KW-0175">Coiled coil</keyword>
<dbReference type="PANTHER" id="PTHR32089">
    <property type="entry name" value="METHYL-ACCEPTING CHEMOTAXIS PROTEIN MCPB"/>
    <property type="match status" value="1"/>
</dbReference>
<accession>A0A1E5LGV8</accession>
<dbReference type="InterPro" id="IPR003660">
    <property type="entry name" value="HAMP_dom"/>
</dbReference>
<name>A0A1E5LGV8_9BACI</name>
<evidence type="ECO:0000256" key="5">
    <source>
        <dbReference type="ARBA" id="ARBA00029447"/>
    </source>
</evidence>
<sequence>MEGQYRFSVRKKLVVLTTIVSIITYSCSAFFLNYLYPYISSKFGVGEQLFTFGTMFLGIFWSGVLAYFAAGVVSKKLQQLEVVVHQAASGKIQEEVPISKSGDEIRSLGEAFNKMLASLCVMVLQINDNFKETNKHVEKISDVSNNAAIHTDSIAMTTYEIAQGADRSAISVQGVTESMEYLTSVSSQVRENANHSHKLTEEMVMVLNNSNDTVHQLVEDIKGLAKENQLSLNAVETLDQHAQEIGRIVGLVGSLSEQTNLLALNASIEAARAGEHGKGFAVVAEEVRNLADASGQAVQEITQLVNTVQSETVHVVKLMTKQVETANHAALEGGSVNEAVRNTTELVHEVERSAKTIAELSEKQQERIQQTTEQTQEVAAIAEETSAGTQQVAAAAEEQREMIKEIEDISKTLQLQAQMLKETIHQFTINEE</sequence>
<feature type="domain" description="HAMP" evidence="10">
    <location>
        <begin position="71"/>
        <end position="124"/>
    </location>
</feature>
<evidence type="ECO:0000313" key="11">
    <source>
        <dbReference type="EMBL" id="OEH93304.1"/>
    </source>
</evidence>
<evidence type="ECO:0000313" key="12">
    <source>
        <dbReference type="Proteomes" id="UP000095209"/>
    </source>
</evidence>
<feature type="domain" description="Methyl-accepting transducer" evidence="9">
    <location>
        <begin position="143"/>
        <end position="393"/>
    </location>
</feature>
<organism evidence="11 12">
    <name type="scientific">Bacillus solimangrovi</name>
    <dbReference type="NCBI Taxonomy" id="1305675"/>
    <lineage>
        <taxon>Bacteria</taxon>
        <taxon>Bacillati</taxon>
        <taxon>Bacillota</taxon>
        <taxon>Bacilli</taxon>
        <taxon>Bacillales</taxon>
        <taxon>Bacillaceae</taxon>
        <taxon>Bacillus</taxon>
    </lineage>
</organism>
<keyword evidence="12" id="KW-1185">Reference proteome</keyword>
<evidence type="ECO:0000259" key="9">
    <source>
        <dbReference type="PROSITE" id="PS50111"/>
    </source>
</evidence>
<evidence type="ECO:0000256" key="3">
    <source>
        <dbReference type="ARBA" id="ARBA00023136"/>
    </source>
</evidence>
<protein>
    <submittedName>
        <fullName evidence="11">Chemotaxis protein</fullName>
    </submittedName>
</protein>
<dbReference type="Proteomes" id="UP000095209">
    <property type="component" value="Unassembled WGS sequence"/>
</dbReference>
<dbReference type="Gene3D" id="1.10.287.950">
    <property type="entry name" value="Methyl-accepting chemotaxis protein"/>
    <property type="match status" value="1"/>
</dbReference>
<keyword evidence="2" id="KW-1003">Cell membrane</keyword>
<dbReference type="GO" id="GO:0007165">
    <property type="term" value="P:signal transduction"/>
    <property type="evidence" value="ECO:0007669"/>
    <property type="project" value="UniProtKB-KW"/>
</dbReference>
<dbReference type="PROSITE" id="PS50885">
    <property type="entry name" value="HAMP"/>
    <property type="match status" value="1"/>
</dbReference>
<comment type="similarity">
    <text evidence="5">Belongs to the methyl-accepting chemotaxis (MCP) protein family.</text>
</comment>
<keyword evidence="8" id="KW-1133">Transmembrane helix</keyword>
<dbReference type="SUPFAM" id="SSF58104">
    <property type="entry name" value="Methyl-accepting chemotaxis protein (MCP) signaling domain"/>
    <property type="match status" value="1"/>
</dbReference>
<dbReference type="Gene3D" id="6.10.340.10">
    <property type="match status" value="1"/>
</dbReference>
<evidence type="ECO:0000256" key="7">
    <source>
        <dbReference type="SAM" id="Coils"/>
    </source>
</evidence>
<dbReference type="SMART" id="SM00283">
    <property type="entry name" value="MA"/>
    <property type="match status" value="1"/>
</dbReference>
<dbReference type="STRING" id="1305675.BFG57_12315"/>
<dbReference type="PROSITE" id="PS51257">
    <property type="entry name" value="PROKAR_LIPOPROTEIN"/>
    <property type="match status" value="1"/>
</dbReference>
<dbReference type="GO" id="GO:0005886">
    <property type="term" value="C:plasma membrane"/>
    <property type="evidence" value="ECO:0007669"/>
    <property type="project" value="UniProtKB-SubCell"/>
</dbReference>
<dbReference type="EMBL" id="MJEH01000013">
    <property type="protein sequence ID" value="OEH93304.1"/>
    <property type="molecule type" value="Genomic_DNA"/>
</dbReference>
<proteinExistence type="inferred from homology"/>
<evidence type="ECO:0000259" key="10">
    <source>
        <dbReference type="PROSITE" id="PS50885"/>
    </source>
</evidence>
<keyword evidence="3 8" id="KW-0472">Membrane</keyword>
<keyword evidence="4 6" id="KW-0807">Transducer</keyword>
<gene>
    <name evidence="11" type="ORF">BFG57_12315</name>
</gene>
<dbReference type="InterPro" id="IPR004089">
    <property type="entry name" value="MCPsignal_dom"/>
</dbReference>
<feature type="transmembrane region" description="Helical" evidence="8">
    <location>
        <begin position="12"/>
        <end position="36"/>
    </location>
</feature>
<reference evidence="11 12" key="1">
    <citation type="submission" date="2016-08" db="EMBL/GenBank/DDBJ databases">
        <title>Genome of Bacillus solimangrovi GH2-4.</title>
        <authorList>
            <person name="Lim S."/>
            <person name="Kim B.-C."/>
        </authorList>
    </citation>
    <scope>NUCLEOTIDE SEQUENCE [LARGE SCALE GENOMIC DNA]</scope>
    <source>
        <strain evidence="11 12">GH2-4</strain>
    </source>
</reference>
<evidence type="ECO:0000256" key="1">
    <source>
        <dbReference type="ARBA" id="ARBA00004236"/>
    </source>
</evidence>
<dbReference type="CDD" id="cd06225">
    <property type="entry name" value="HAMP"/>
    <property type="match status" value="1"/>
</dbReference>
<evidence type="ECO:0000256" key="6">
    <source>
        <dbReference type="PROSITE-ProRule" id="PRU00284"/>
    </source>
</evidence>
<evidence type="ECO:0000256" key="2">
    <source>
        <dbReference type="ARBA" id="ARBA00022475"/>
    </source>
</evidence>
<dbReference type="Pfam" id="PF00015">
    <property type="entry name" value="MCPsignal"/>
    <property type="match status" value="1"/>
</dbReference>
<keyword evidence="8" id="KW-0812">Transmembrane</keyword>
<comment type="subcellular location">
    <subcellularLocation>
        <location evidence="1">Cell membrane</location>
    </subcellularLocation>
</comment>
<dbReference type="PANTHER" id="PTHR32089:SF112">
    <property type="entry name" value="LYSOZYME-LIKE PROTEIN-RELATED"/>
    <property type="match status" value="1"/>
</dbReference>
<feature type="coiled-coil region" evidence="7">
    <location>
        <begin position="396"/>
        <end position="423"/>
    </location>
</feature>